<feature type="transmembrane region" description="Helical" evidence="13">
    <location>
        <begin position="30"/>
        <end position="52"/>
    </location>
</feature>
<dbReference type="InterPro" id="IPR043130">
    <property type="entry name" value="CDP-OH_PTrfase_TM_dom"/>
</dbReference>
<dbReference type="NCBIfam" id="TIGR00560">
    <property type="entry name" value="pgsA"/>
    <property type="match status" value="1"/>
</dbReference>
<dbReference type="PROSITE" id="PS00379">
    <property type="entry name" value="CDP_ALCOHOL_P_TRANSF"/>
    <property type="match status" value="1"/>
</dbReference>
<proteinExistence type="inferred from homology"/>
<dbReference type="RefSeq" id="WP_146294373.1">
    <property type="nucleotide sequence ID" value="NZ_CP042326.1"/>
</dbReference>
<dbReference type="PIRSF" id="PIRSF000847">
    <property type="entry name" value="Phos_ph_gly_syn"/>
    <property type="match status" value="1"/>
</dbReference>
<comment type="subcellular location">
    <subcellularLocation>
        <location evidence="1">Membrane</location>
        <topology evidence="1">Multi-pass membrane protein</topology>
    </subcellularLocation>
</comment>
<evidence type="ECO:0000256" key="7">
    <source>
        <dbReference type="ARBA" id="ARBA00023098"/>
    </source>
</evidence>
<evidence type="ECO:0000313" key="15">
    <source>
        <dbReference type="Proteomes" id="UP000318453"/>
    </source>
</evidence>
<accession>A0A5B8NHU1</accession>
<evidence type="ECO:0000256" key="5">
    <source>
        <dbReference type="ARBA" id="ARBA00022692"/>
    </source>
</evidence>
<dbReference type="GO" id="GO:0046474">
    <property type="term" value="P:glycerophospholipid biosynthetic process"/>
    <property type="evidence" value="ECO:0007669"/>
    <property type="project" value="TreeGrafter"/>
</dbReference>
<keyword evidence="15" id="KW-1185">Reference proteome</keyword>
<evidence type="ECO:0000256" key="6">
    <source>
        <dbReference type="ARBA" id="ARBA00022989"/>
    </source>
</evidence>
<dbReference type="GO" id="GO:0016020">
    <property type="term" value="C:membrane"/>
    <property type="evidence" value="ECO:0007669"/>
    <property type="project" value="UniProtKB-SubCell"/>
</dbReference>
<organism evidence="14 15">
    <name type="scientific">Euhalothece natronophila Z-M001</name>
    <dbReference type="NCBI Taxonomy" id="522448"/>
    <lineage>
        <taxon>Bacteria</taxon>
        <taxon>Bacillati</taxon>
        <taxon>Cyanobacteriota</taxon>
        <taxon>Cyanophyceae</taxon>
        <taxon>Oscillatoriophycideae</taxon>
        <taxon>Chroococcales</taxon>
        <taxon>Halothecacae</taxon>
        <taxon>Halothece cluster</taxon>
        <taxon>Euhalothece</taxon>
    </lineage>
</organism>
<dbReference type="EMBL" id="CP042326">
    <property type="protein sequence ID" value="QDZ38762.1"/>
    <property type="molecule type" value="Genomic_DNA"/>
</dbReference>
<dbReference type="PANTHER" id="PTHR14269:SF62">
    <property type="entry name" value="CDP-DIACYLGLYCEROL--GLYCEROL-3-PHOSPHATE 3-PHOSPHATIDYLTRANSFERASE 1, CHLOROPLASTIC"/>
    <property type="match status" value="1"/>
</dbReference>
<evidence type="ECO:0000256" key="11">
    <source>
        <dbReference type="NCBIfam" id="TIGR00560"/>
    </source>
</evidence>
<keyword evidence="10" id="KW-1208">Phospholipid metabolism</keyword>
<evidence type="ECO:0000256" key="9">
    <source>
        <dbReference type="ARBA" id="ARBA00023209"/>
    </source>
</evidence>
<dbReference type="Gene3D" id="1.20.120.1760">
    <property type="match status" value="1"/>
</dbReference>
<keyword evidence="9" id="KW-0594">Phospholipid biosynthesis</keyword>
<keyword evidence="7" id="KW-0443">Lipid metabolism</keyword>
<dbReference type="Pfam" id="PF01066">
    <property type="entry name" value="CDP-OH_P_transf"/>
    <property type="match status" value="1"/>
</dbReference>
<evidence type="ECO:0000256" key="12">
    <source>
        <dbReference type="RuleBase" id="RU003750"/>
    </source>
</evidence>
<keyword evidence="4 12" id="KW-0808">Transferase</keyword>
<evidence type="ECO:0000256" key="10">
    <source>
        <dbReference type="ARBA" id="ARBA00023264"/>
    </source>
</evidence>
<gene>
    <name evidence="14" type="primary">pgsA</name>
    <name evidence="14" type="ORF">FRE64_01670</name>
</gene>
<evidence type="ECO:0000256" key="3">
    <source>
        <dbReference type="ARBA" id="ARBA00022516"/>
    </source>
</evidence>
<evidence type="ECO:0000313" key="14">
    <source>
        <dbReference type="EMBL" id="QDZ38762.1"/>
    </source>
</evidence>
<dbReference type="OrthoDB" id="9796672at2"/>
<dbReference type="InterPro" id="IPR048254">
    <property type="entry name" value="CDP_ALCOHOL_P_TRANSF_CS"/>
</dbReference>
<dbReference type="InterPro" id="IPR000462">
    <property type="entry name" value="CDP-OH_P_trans"/>
</dbReference>
<dbReference type="GO" id="GO:0008444">
    <property type="term" value="F:CDP-diacylglycerol-glycerol-3-phosphate 3-phosphatidyltransferase activity"/>
    <property type="evidence" value="ECO:0007669"/>
    <property type="project" value="UniProtKB-UniRule"/>
</dbReference>
<keyword evidence="3" id="KW-0444">Lipid biosynthesis</keyword>
<feature type="transmembrane region" description="Helical" evidence="13">
    <location>
        <begin position="146"/>
        <end position="170"/>
    </location>
</feature>
<name>A0A5B8NHU1_9CHRO</name>
<sequence>MVNLPTQITLSRLLGIPIIFYCLSQPSLSFQWAGLIFFLIVAATDWLDGYLARKLDQVTDLGKFLDPLVDKLLIFAPLLVLVERGTIPAWAVFLILGREIAIAGWRVTPNLSGEQVSGANQLGKIKTALQIIAITALIAPINADNWLIFSQILFSLAVFVTLFSGLIYVWNPLLSKETNS</sequence>
<reference evidence="14" key="1">
    <citation type="submission" date="2019-08" db="EMBL/GenBank/DDBJ databases">
        <title>Carotenoids and Carotenoid Binding Proteins in the Halophilic Cyanobacterium Euhalothece sp. ZM00.</title>
        <authorList>
            <person name="Cho S.M."/>
            <person name="Song J.Y."/>
            <person name="Park Y.-I."/>
        </authorList>
    </citation>
    <scope>NUCLEOTIDE SEQUENCE [LARGE SCALE GENOMIC DNA]</scope>
    <source>
        <strain evidence="14">Z-M001</strain>
    </source>
</reference>
<dbReference type="KEGG" id="enn:FRE64_01670"/>
<evidence type="ECO:0000256" key="13">
    <source>
        <dbReference type="SAM" id="Phobius"/>
    </source>
</evidence>
<evidence type="ECO:0000256" key="4">
    <source>
        <dbReference type="ARBA" id="ARBA00022679"/>
    </source>
</evidence>
<feature type="transmembrane region" description="Helical" evidence="13">
    <location>
        <begin position="72"/>
        <end position="96"/>
    </location>
</feature>
<dbReference type="InterPro" id="IPR050324">
    <property type="entry name" value="CDP-alcohol_PTase-I"/>
</dbReference>
<dbReference type="InterPro" id="IPR004570">
    <property type="entry name" value="Phosphatidylglycerol_P_synth"/>
</dbReference>
<dbReference type="EC" id="2.7.8.5" evidence="11"/>
<comment type="similarity">
    <text evidence="2 12">Belongs to the CDP-alcohol phosphatidyltransferase class-I family.</text>
</comment>
<evidence type="ECO:0000256" key="8">
    <source>
        <dbReference type="ARBA" id="ARBA00023136"/>
    </source>
</evidence>
<keyword evidence="8 13" id="KW-0472">Membrane</keyword>
<evidence type="ECO:0000256" key="1">
    <source>
        <dbReference type="ARBA" id="ARBA00004141"/>
    </source>
</evidence>
<protein>
    <recommendedName>
        <fullName evidence="11">CDP-diacylglycerol--glycerol-3-phosphate 3-phosphatidyltransferase</fullName>
        <ecNumber evidence="11">2.7.8.5</ecNumber>
    </recommendedName>
</protein>
<dbReference type="AlphaFoldDB" id="A0A5B8NHU1"/>
<dbReference type="PANTHER" id="PTHR14269">
    <property type="entry name" value="CDP-DIACYLGLYCEROL--GLYCEROL-3-PHOSPHATE 3-PHOSPHATIDYLTRANSFERASE-RELATED"/>
    <property type="match status" value="1"/>
</dbReference>
<evidence type="ECO:0000256" key="2">
    <source>
        <dbReference type="ARBA" id="ARBA00010441"/>
    </source>
</evidence>
<keyword evidence="5 13" id="KW-0812">Transmembrane</keyword>
<keyword evidence="6 13" id="KW-1133">Transmembrane helix</keyword>
<dbReference type="Proteomes" id="UP000318453">
    <property type="component" value="Chromosome"/>
</dbReference>